<accession>A0AC34GWJ7</accession>
<protein>
    <submittedName>
        <fullName evidence="2">Uncharacterized protein</fullName>
    </submittedName>
</protein>
<sequence>MNVTFQEAPINGQIPSQQRCRQFVEQLRKFILSAENPAASAAQAGAGISDVGFLLLRLKEQLLNREQRNQNFASEFSSKQFNGLVLLVKVVVVLQGVVNLVNNKSTKFSSLLNRKNSATNVRRKASVSEADCMECIKLVLEKSPHSWQILLENPQNLEVIVYSINSPQLDSKCYSLEIILSLLDQAHGFEHLFRALTMISARTGDYLRLTIIVSQLKHGLHTAKLHIQILVARLMNKLLLRAPTSSHRLLAQSEATLAHFTSPYIDKLLNSVNGQLGGREVLNEELAIWHNLCSTNTQSNSSNSTRSNDSGGGGGGGGNRISHLNAYDSSEDSQGGKNRRARTTFKTPTAQTSVTKNIERQRLRRHGETQNYYNQEGSLTLSKTPEDRHHVDQPYSPRRRFESDFERMGRMRRIKSESALGGEESDDENYGTTNRRLKRFGEHENSDYATPPPTSYHGSGHNNNLMFNTKMSQSIHDLSMAHMTSPTLSESMPRRSAEAPGKFYTGNANGMMLYNGHNGQNNNAESATMNRILRRTVSPAYSNSSSQFDNGGLPGYPSSQIPPPHGGFSYLFPTLPIVDRIVGRSKTPEVYAENHAISPQENNILPPRIESSNSNNYDYQSVASPRSHPIHISEGSDPSANVVYIPINMIEKKPVMLSPRSIQVSSNHKFSDHHRTANLSPNQSSNEPIFNQKYDKRRQTDNGIFASENLQDNNIKQENNLIKRTPHYSGSTILGEDVRDALREFDYLNDYDESSVRNDTIPHNPTAIYHF</sequence>
<proteinExistence type="predicted"/>
<evidence type="ECO:0000313" key="1">
    <source>
        <dbReference type="Proteomes" id="UP000887579"/>
    </source>
</evidence>
<name>A0AC34GWJ7_9BILA</name>
<evidence type="ECO:0000313" key="2">
    <source>
        <dbReference type="WBParaSite" id="ES5_v2.g9202.t1"/>
    </source>
</evidence>
<dbReference type="WBParaSite" id="ES5_v2.g9202.t1">
    <property type="protein sequence ID" value="ES5_v2.g9202.t1"/>
    <property type="gene ID" value="ES5_v2.g9202"/>
</dbReference>
<dbReference type="Proteomes" id="UP000887579">
    <property type="component" value="Unplaced"/>
</dbReference>
<organism evidence="1 2">
    <name type="scientific">Panagrolaimus sp. ES5</name>
    <dbReference type="NCBI Taxonomy" id="591445"/>
    <lineage>
        <taxon>Eukaryota</taxon>
        <taxon>Metazoa</taxon>
        <taxon>Ecdysozoa</taxon>
        <taxon>Nematoda</taxon>
        <taxon>Chromadorea</taxon>
        <taxon>Rhabditida</taxon>
        <taxon>Tylenchina</taxon>
        <taxon>Panagrolaimomorpha</taxon>
        <taxon>Panagrolaimoidea</taxon>
        <taxon>Panagrolaimidae</taxon>
        <taxon>Panagrolaimus</taxon>
    </lineage>
</organism>
<reference evidence="2" key="1">
    <citation type="submission" date="2022-11" db="UniProtKB">
        <authorList>
            <consortium name="WormBaseParasite"/>
        </authorList>
    </citation>
    <scope>IDENTIFICATION</scope>
</reference>